<dbReference type="PANTHER" id="PTHR46434:SF1">
    <property type="entry name" value="GENETIC INTERACTOR OF PROHIBITINS 3, MITOCHONDRIAL"/>
    <property type="match status" value="1"/>
</dbReference>
<dbReference type="PANTHER" id="PTHR46434">
    <property type="entry name" value="GENETIC INTERACTOR OF PROHIBITINS 3, MITOCHONDRIAL"/>
    <property type="match status" value="1"/>
</dbReference>
<feature type="domain" description="NOA1/YqeH-like C-terminal" evidence="3">
    <location>
        <begin position="457"/>
        <end position="554"/>
    </location>
</feature>
<organism evidence="4 5">
    <name type="scientific">Sphagnum jensenii</name>
    <dbReference type="NCBI Taxonomy" id="128206"/>
    <lineage>
        <taxon>Eukaryota</taxon>
        <taxon>Viridiplantae</taxon>
        <taxon>Streptophyta</taxon>
        <taxon>Embryophyta</taxon>
        <taxon>Bryophyta</taxon>
        <taxon>Sphagnophytina</taxon>
        <taxon>Sphagnopsida</taxon>
        <taxon>Sphagnales</taxon>
        <taxon>Sphagnaceae</taxon>
        <taxon>Sphagnum</taxon>
    </lineage>
</organism>
<evidence type="ECO:0000259" key="2">
    <source>
        <dbReference type="Pfam" id="PF01926"/>
    </source>
</evidence>
<feature type="compositionally biased region" description="Basic and acidic residues" evidence="1">
    <location>
        <begin position="582"/>
        <end position="596"/>
    </location>
</feature>
<feature type="compositionally biased region" description="Acidic residues" evidence="1">
    <location>
        <begin position="125"/>
        <end position="145"/>
    </location>
</feature>
<feature type="region of interest" description="Disordered" evidence="1">
    <location>
        <begin position="47"/>
        <end position="90"/>
    </location>
</feature>
<feature type="region of interest" description="Disordered" evidence="1">
    <location>
        <begin position="123"/>
        <end position="148"/>
    </location>
</feature>
<dbReference type="EMBL" id="OZ020096">
    <property type="protein sequence ID" value="CAK9255146.1"/>
    <property type="molecule type" value="Genomic_DNA"/>
</dbReference>
<evidence type="ECO:0000313" key="4">
    <source>
        <dbReference type="EMBL" id="CAK9255146.1"/>
    </source>
</evidence>
<reference evidence="4 5" key="1">
    <citation type="submission" date="2024-02" db="EMBL/GenBank/DDBJ databases">
        <authorList>
            <consortium name="ELIXIR-Norway"/>
            <consortium name="Elixir Norway"/>
        </authorList>
    </citation>
    <scope>NUCLEOTIDE SEQUENCE [LARGE SCALE GENOMIC DNA]</scope>
</reference>
<dbReference type="Pfam" id="PF01926">
    <property type="entry name" value="MMR_HSR1"/>
    <property type="match status" value="1"/>
</dbReference>
<dbReference type="Pfam" id="PF21516">
    <property type="entry name" value="YqeH-like_C"/>
    <property type="match status" value="1"/>
</dbReference>
<dbReference type="SUPFAM" id="SSF52540">
    <property type="entry name" value="P-loop containing nucleoside triphosphate hydrolases"/>
    <property type="match status" value="1"/>
</dbReference>
<feature type="compositionally biased region" description="Polar residues" evidence="1">
    <location>
        <begin position="47"/>
        <end position="81"/>
    </location>
</feature>
<keyword evidence="5" id="KW-1185">Reference proteome</keyword>
<name>A0ABP0VMP6_9BRYO</name>
<sequence>MACLARTVSSSRLFPERAMYRFLSTGFVSRFSRKLLQGHFFTSSQGFYTSTESNPSRRASQQRGGVVECSSSLPSEGQFSSQRKRSSDNVNKLACPGCGIYMQDTNPKAPGFFKMPAALEKLSNEEEEEEGRFDDDEDDDSELEDYEHVPEEKRREITGMGVSEQSFLEHDIRDEEDEEKLVVCARCHALRNYGKVKDETLENLLPDFDFERVVGVRLKKAYGRRAVVVMVVDGCDFDGSFPRKVAAVLAETEQEMGTAWQEGRSGNVPRLLLVVNKLDLFPHQVSPNRLEQWVRRRSKAGGAPRLTGVHLVSAFKGWGVENLARHLQELAGPRGDVWVVGAQNAGKSSLINSLAKVTAQGNKKALSHLTEAPVPGTTLGILKLDNILPAKARLFDTPGLLHPHQITTRLTHEEQKLVQVRKQLRPRTFRVKKGYTVHVGGLLRLDVVETPAESIYMTVWASAQVPCHMGKAEGAEELLEKHLGERLKPPMDKERVAEMGEWLARKVTVSGDAWDASSVDLAVAGLGWIGIGVKGTAVLQAWTYEGVAVTTHEAMVFDMAREFEKPGFTAMKSPGKAKKKSSGKETAKNDRVKEVV</sequence>
<accession>A0ABP0VMP6</accession>
<dbReference type="InterPro" id="IPR048422">
    <property type="entry name" value="NOA1/YqeH-like_C"/>
</dbReference>
<dbReference type="CDD" id="cd01855">
    <property type="entry name" value="YqeH"/>
    <property type="match status" value="1"/>
</dbReference>
<gene>
    <name evidence="4" type="ORF">CSSPJE1EN1_LOCUS624</name>
</gene>
<proteinExistence type="predicted"/>
<evidence type="ECO:0000313" key="5">
    <source>
        <dbReference type="Proteomes" id="UP001497444"/>
    </source>
</evidence>
<dbReference type="InterPro" id="IPR006073">
    <property type="entry name" value="GTP-bd"/>
</dbReference>
<dbReference type="InterPro" id="IPR027417">
    <property type="entry name" value="P-loop_NTPase"/>
</dbReference>
<evidence type="ECO:0000256" key="1">
    <source>
        <dbReference type="SAM" id="MobiDB-lite"/>
    </source>
</evidence>
<dbReference type="InterPro" id="IPR050896">
    <property type="entry name" value="Mito_lipid_metab_GTPase"/>
</dbReference>
<feature type="region of interest" description="Disordered" evidence="1">
    <location>
        <begin position="568"/>
        <end position="596"/>
    </location>
</feature>
<evidence type="ECO:0000259" key="3">
    <source>
        <dbReference type="Pfam" id="PF21516"/>
    </source>
</evidence>
<feature type="domain" description="G" evidence="2">
    <location>
        <begin position="337"/>
        <end position="414"/>
    </location>
</feature>
<dbReference type="Proteomes" id="UP001497444">
    <property type="component" value="Chromosome 1"/>
</dbReference>
<protein>
    <recommendedName>
        <fullName evidence="6">G domain-containing protein</fullName>
    </recommendedName>
</protein>
<dbReference type="Gene3D" id="3.40.50.300">
    <property type="entry name" value="P-loop containing nucleotide triphosphate hydrolases"/>
    <property type="match status" value="1"/>
</dbReference>
<evidence type="ECO:0008006" key="6">
    <source>
        <dbReference type="Google" id="ProtNLM"/>
    </source>
</evidence>